<evidence type="ECO:0000256" key="5">
    <source>
        <dbReference type="RuleBase" id="RU003345"/>
    </source>
</evidence>
<dbReference type="InterPro" id="IPR016161">
    <property type="entry name" value="Ald_DH/histidinol_DH"/>
</dbReference>
<dbReference type="InterPro" id="IPR016162">
    <property type="entry name" value="Ald_DH_N"/>
</dbReference>
<dbReference type="SUPFAM" id="SSF53720">
    <property type="entry name" value="ALDH-like"/>
    <property type="match status" value="1"/>
</dbReference>
<dbReference type="InterPro" id="IPR029510">
    <property type="entry name" value="Ald_DH_CS_GLU"/>
</dbReference>
<feature type="active site" evidence="4">
    <location>
        <position position="328"/>
    </location>
</feature>
<reference evidence="8" key="1">
    <citation type="submission" date="2023-03" db="UniProtKB">
        <authorList>
            <consortium name="WormBaseParasite"/>
        </authorList>
    </citation>
    <scope>IDENTIFICATION</scope>
</reference>
<protein>
    <submittedName>
        <fullName evidence="8">Aldehyde dehydrogenase domain-containing protein</fullName>
    </submittedName>
</protein>
<dbReference type="PANTHER" id="PTHR43353:SF5">
    <property type="entry name" value="SUCCINATE-SEMIALDEHYDE DEHYDROGENASE, MITOCHONDRIAL"/>
    <property type="match status" value="1"/>
</dbReference>
<name>A0A9J2P5G6_ASCLU</name>
<dbReference type="GO" id="GO:0004777">
    <property type="term" value="F:succinate-semialdehyde dehydrogenase (NAD+) activity"/>
    <property type="evidence" value="ECO:0007669"/>
    <property type="project" value="TreeGrafter"/>
</dbReference>
<dbReference type="InterPro" id="IPR050740">
    <property type="entry name" value="Aldehyde_DH_Superfamily"/>
</dbReference>
<dbReference type="GO" id="GO:0009450">
    <property type="term" value="P:gamma-aminobutyric acid catabolic process"/>
    <property type="evidence" value="ECO:0007669"/>
    <property type="project" value="TreeGrafter"/>
</dbReference>
<evidence type="ECO:0000256" key="1">
    <source>
        <dbReference type="ARBA" id="ARBA00005176"/>
    </source>
</evidence>
<feature type="domain" description="Aldehyde dehydrogenase" evidence="6">
    <location>
        <begin position="88"/>
        <end position="550"/>
    </location>
</feature>
<dbReference type="PANTHER" id="PTHR43353">
    <property type="entry name" value="SUCCINATE-SEMIALDEHYDE DEHYDROGENASE, MITOCHONDRIAL"/>
    <property type="match status" value="1"/>
</dbReference>
<comment type="pathway">
    <text evidence="1">Amino-acid degradation; 4-aminobutanoate degradation.</text>
</comment>
<dbReference type="Proteomes" id="UP000036681">
    <property type="component" value="Unplaced"/>
</dbReference>
<dbReference type="FunFam" id="3.40.309.10:FF:000004">
    <property type="entry name" value="Succinate-semialdehyde dehydrogenase I"/>
    <property type="match status" value="1"/>
</dbReference>
<dbReference type="Gene3D" id="3.40.605.10">
    <property type="entry name" value="Aldehyde Dehydrogenase, Chain A, domain 1"/>
    <property type="match status" value="1"/>
</dbReference>
<evidence type="ECO:0000313" key="8">
    <source>
        <dbReference type="WBParaSite" id="ALUE_0000481401-mRNA-1"/>
    </source>
</evidence>
<dbReference type="InterPro" id="IPR016163">
    <property type="entry name" value="Ald_DH_C"/>
</dbReference>
<keyword evidence="7" id="KW-1185">Reference proteome</keyword>
<evidence type="ECO:0000256" key="2">
    <source>
        <dbReference type="ARBA" id="ARBA00009986"/>
    </source>
</evidence>
<dbReference type="Gene3D" id="3.40.309.10">
    <property type="entry name" value="Aldehyde Dehydrogenase, Chain A, domain 2"/>
    <property type="match status" value="1"/>
</dbReference>
<dbReference type="PROSITE" id="PS00687">
    <property type="entry name" value="ALDEHYDE_DEHYDR_GLU"/>
    <property type="match status" value="1"/>
</dbReference>
<evidence type="ECO:0000313" key="7">
    <source>
        <dbReference type="Proteomes" id="UP000036681"/>
    </source>
</evidence>
<dbReference type="FunFam" id="3.40.605.10:FF:000005">
    <property type="entry name" value="Succinate-semialdehyde dehydrogenase I"/>
    <property type="match status" value="1"/>
</dbReference>
<dbReference type="GO" id="GO:0005739">
    <property type="term" value="C:mitochondrion"/>
    <property type="evidence" value="ECO:0007669"/>
    <property type="project" value="TreeGrafter"/>
</dbReference>
<organism evidence="7 8">
    <name type="scientific">Ascaris lumbricoides</name>
    <name type="common">Giant roundworm</name>
    <dbReference type="NCBI Taxonomy" id="6252"/>
    <lineage>
        <taxon>Eukaryota</taxon>
        <taxon>Metazoa</taxon>
        <taxon>Ecdysozoa</taxon>
        <taxon>Nematoda</taxon>
        <taxon>Chromadorea</taxon>
        <taxon>Rhabditida</taxon>
        <taxon>Spirurina</taxon>
        <taxon>Ascaridomorpha</taxon>
        <taxon>Ascaridoidea</taxon>
        <taxon>Ascarididae</taxon>
        <taxon>Ascaris</taxon>
    </lineage>
</organism>
<evidence type="ECO:0000256" key="3">
    <source>
        <dbReference type="ARBA" id="ARBA00023002"/>
    </source>
</evidence>
<accession>A0A9J2P5G6</accession>
<dbReference type="AlphaFoldDB" id="A0A9J2P5G6"/>
<dbReference type="WBParaSite" id="ALUE_0000481401-mRNA-1">
    <property type="protein sequence ID" value="ALUE_0000481401-mRNA-1"/>
    <property type="gene ID" value="ALUE_0000481401"/>
</dbReference>
<dbReference type="CDD" id="cd07103">
    <property type="entry name" value="ALDH_F5_SSADH_GabD"/>
    <property type="match status" value="1"/>
</dbReference>
<evidence type="ECO:0000259" key="6">
    <source>
        <dbReference type="Pfam" id="PF00171"/>
    </source>
</evidence>
<sequence length="554" mass="59894">MAVKEGGLEDERLIVWQSGTGMEASLVRESFIRFRRNWRSPSRNSSTMLKNQYLGRAVNSVACALCRCDGYHTAVLPEGAKALINGKWLDAESKNTFDVRNPFSGDVLFHAANCDIVDAKKSVKAAKDAFEHWSMGLTGKQRGVILQKWYQLMCDKESQLAELLTLEQGKPLAEARGEIQYSASFLDWYSGEARRIYGQVVPATATNRTHLHTREPIGVVALITPWNFPTAMIARKTGAALAVGCTVVVKPAEDTPLSALAFAEMGMQAGLPDGVFNVIPADRIKTAQISKYLCSSTDIDAISFTGSTAVGKLLLAQSADTVKRVCLELGGNAPVIVFPSADLSVAVKGTMATKFRGSGQTCISANRIFVHSSIHDQYVNELQKAMKTLVIGDGMKAGVNQGPLINERAVKKIENLLSDAVSKGAEIVCGGKRGPQSTLFEPTLITGIKGNMEIAHMEIFGPVAAIVRYETEEEALKLANNTRTGLAGYIFTSDPSQMARVSRRLQVGMIGVNETMISCAEAAFGGVKESGLGREGAAQGIDEFSQWKYICTTY</sequence>
<proteinExistence type="inferred from homology"/>
<comment type="similarity">
    <text evidence="2 5">Belongs to the aldehyde dehydrogenase family.</text>
</comment>
<keyword evidence="3 5" id="KW-0560">Oxidoreductase</keyword>
<dbReference type="Pfam" id="PF00171">
    <property type="entry name" value="Aldedh"/>
    <property type="match status" value="1"/>
</dbReference>
<evidence type="ECO:0000256" key="4">
    <source>
        <dbReference type="PROSITE-ProRule" id="PRU10007"/>
    </source>
</evidence>
<dbReference type="InterPro" id="IPR015590">
    <property type="entry name" value="Aldehyde_DH_dom"/>
</dbReference>